<keyword evidence="12 14" id="KW-0472">Membrane</keyword>
<evidence type="ECO:0000256" key="10">
    <source>
        <dbReference type="ARBA" id="ARBA00023054"/>
    </source>
</evidence>
<sequence>MKDSNEFNKYLVLVVIFMSLILAIISELISYFFVLRKSDYYKLRDNLTRTKLKLDKLKLKEKSGIIIENTTISSNFSIPRTKRDPKIEALEQSITTINQKMSMIKLRSSFLTGLLFALLIPFRTYILGDVPVCKLPFEPVPMFRIITQAGLNNCAPNEAGSIFIFGQAFMAFRIIIQKAIFMDTTSSFGKI</sequence>
<keyword evidence="11" id="KW-0406">Ion transport</keyword>
<evidence type="ECO:0000256" key="1">
    <source>
        <dbReference type="ARBA" id="ARBA00004477"/>
    </source>
</evidence>
<keyword evidence="13" id="KW-0407">Ion channel</keyword>
<evidence type="ECO:0000313" key="15">
    <source>
        <dbReference type="EMBL" id="OII76101.1"/>
    </source>
</evidence>
<organism evidence="15 16">
    <name type="scientific">Cryptosporidium andersoni</name>
    <dbReference type="NCBI Taxonomy" id="117008"/>
    <lineage>
        <taxon>Eukaryota</taxon>
        <taxon>Sar</taxon>
        <taxon>Alveolata</taxon>
        <taxon>Apicomplexa</taxon>
        <taxon>Conoidasida</taxon>
        <taxon>Coccidia</taxon>
        <taxon>Eucoccidiorida</taxon>
        <taxon>Eimeriorina</taxon>
        <taxon>Cryptosporidiidae</taxon>
        <taxon>Cryptosporidium</taxon>
    </lineage>
</organism>
<comment type="similarity">
    <text evidence="2">Belongs to the TMCO1 family.</text>
</comment>
<dbReference type="VEuPathDB" id="CryptoDB:cand_006900"/>
<evidence type="ECO:0000256" key="9">
    <source>
        <dbReference type="ARBA" id="ARBA00022989"/>
    </source>
</evidence>
<dbReference type="Pfam" id="PF01956">
    <property type="entry name" value="EMC3_TMCO1"/>
    <property type="match status" value="1"/>
</dbReference>
<evidence type="ECO:0000256" key="14">
    <source>
        <dbReference type="SAM" id="Phobius"/>
    </source>
</evidence>
<evidence type="ECO:0000256" key="7">
    <source>
        <dbReference type="ARBA" id="ARBA00022824"/>
    </source>
</evidence>
<evidence type="ECO:0000256" key="6">
    <source>
        <dbReference type="ARBA" id="ARBA00022692"/>
    </source>
</evidence>
<keyword evidence="5" id="KW-0107">Calcium channel</keyword>
<dbReference type="OrthoDB" id="342726at2759"/>
<feature type="transmembrane region" description="Helical" evidence="14">
    <location>
        <begin position="159"/>
        <end position="176"/>
    </location>
</feature>
<comment type="subcellular location">
    <subcellularLocation>
        <location evidence="1">Endoplasmic reticulum membrane</location>
        <topology evidence="1">Multi-pass membrane protein</topology>
    </subcellularLocation>
</comment>
<keyword evidence="10" id="KW-0175">Coiled coil</keyword>
<feature type="transmembrane region" description="Helical" evidence="14">
    <location>
        <begin position="12"/>
        <end position="34"/>
    </location>
</feature>
<dbReference type="InterPro" id="IPR002809">
    <property type="entry name" value="EMC3/TMCO1"/>
</dbReference>
<protein>
    <recommendedName>
        <fullName evidence="17">CLAC channel</fullName>
    </recommendedName>
</protein>
<proteinExistence type="inferred from homology"/>
<dbReference type="PANTHER" id="PTHR20917">
    <property type="entry name" value="PNAS-RELATED"/>
    <property type="match status" value="1"/>
</dbReference>
<comment type="caution">
    <text evidence="15">The sequence shown here is derived from an EMBL/GenBank/DDBJ whole genome shotgun (WGS) entry which is preliminary data.</text>
</comment>
<dbReference type="RefSeq" id="XP_067067947.1">
    <property type="nucleotide sequence ID" value="XM_067210930.1"/>
</dbReference>
<dbReference type="GeneID" id="92364875"/>
<dbReference type="GO" id="GO:0005789">
    <property type="term" value="C:endoplasmic reticulum membrane"/>
    <property type="evidence" value="ECO:0007669"/>
    <property type="project" value="UniProtKB-SubCell"/>
</dbReference>
<dbReference type="GO" id="GO:0005262">
    <property type="term" value="F:calcium channel activity"/>
    <property type="evidence" value="ECO:0007669"/>
    <property type="project" value="UniProtKB-KW"/>
</dbReference>
<dbReference type="GO" id="GO:0032469">
    <property type="term" value="P:endoplasmic reticulum calcium ion homeostasis"/>
    <property type="evidence" value="ECO:0007669"/>
    <property type="project" value="InterPro"/>
</dbReference>
<evidence type="ECO:0000256" key="8">
    <source>
        <dbReference type="ARBA" id="ARBA00022837"/>
    </source>
</evidence>
<evidence type="ECO:0000256" key="4">
    <source>
        <dbReference type="ARBA" id="ARBA00022568"/>
    </source>
</evidence>
<evidence type="ECO:0000256" key="13">
    <source>
        <dbReference type="ARBA" id="ARBA00023303"/>
    </source>
</evidence>
<keyword evidence="8" id="KW-0106">Calcium</keyword>
<evidence type="ECO:0000313" key="16">
    <source>
        <dbReference type="Proteomes" id="UP000186804"/>
    </source>
</evidence>
<reference evidence="15 16" key="1">
    <citation type="submission" date="2016-10" db="EMBL/GenBank/DDBJ databases">
        <title>Reductive evolution of mitochondrial metabolism and differential evolution of invasion-related proteins in Cryptosporidium.</title>
        <authorList>
            <person name="Liu S."/>
            <person name="Roellig D.M."/>
            <person name="Guo Y."/>
            <person name="Li N."/>
            <person name="Frace M.A."/>
            <person name="Tang K."/>
            <person name="Zhang L."/>
            <person name="Feng Y."/>
            <person name="Xiao L."/>
        </authorList>
    </citation>
    <scope>NUCLEOTIDE SEQUENCE [LARGE SCALE GENOMIC DNA]</scope>
    <source>
        <strain evidence="15">30847</strain>
    </source>
</reference>
<keyword evidence="16" id="KW-1185">Reference proteome</keyword>
<dbReference type="AlphaFoldDB" id="A0A1J4MT71"/>
<dbReference type="EMBL" id="LRBS01000068">
    <property type="protein sequence ID" value="OII76101.1"/>
    <property type="molecule type" value="Genomic_DNA"/>
</dbReference>
<evidence type="ECO:0000256" key="3">
    <source>
        <dbReference type="ARBA" id="ARBA00022448"/>
    </source>
</evidence>
<evidence type="ECO:0000256" key="5">
    <source>
        <dbReference type="ARBA" id="ARBA00022673"/>
    </source>
</evidence>
<evidence type="ECO:0000256" key="12">
    <source>
        <dbReference type="ARBA" id="ARBA00023136"/>
    </source>
</evidence>
<keyword evidence="6 14" id="KW-0812">Transmembrane</keyword>
<dbReference type="PANTHER" id="PTHR20917:SF0">
    <property type="entry name" value="CALCIUM LOAD-ACTIVATED CALCIUM CHANNEL"/>
    <property type="match status" value="1"/>
</dbReference>
<evidence type="ECO:0000256" key="2">
    <source>
        <dbReference type="ARBA" id="ARBA00006537"/>
    </source>
</evidence>
<keyword evidence="4" id="KW-0109">Calcium transport</keyword>
<accession>A0A1J4MT71</accession>
<evidence type="ECO:0008006" key="17">
    <source>
        <dbReference type="Google" id="ProtNLM"/>
    </source>
</evidence>
<feature type="transmembrane region" description="Helical" evidence="14">
    <location>
        <begin position="110"/>
        <end position="128"/>
    </location>
</feature>
<dbReference type="SMART" id="SM01415">
    <property type="entry name" value="DUF106"/>
    <property type="match status" value="1"/>
</dbReference>
<dbReference type="InterPro" id="IPR008559">
    <property type="entry name" value="TMCO1"/>
</dbReference>
<keyword evidence="7" id="KW-0256">Endoplasmic reticulum</keyword>
<evidence type="ECO:0000256" key="11">
    <source>
        <dbReference type="ARBA" id="ARBA00023065"/>
    </source>
</evidence>
<gene>
    <name evidence="15" type="ORF">cand_006900</name>
</gene>
<keyword evidence="3" id="KW-0813">Transport</keyword>
<keyword evidence="9 14" id="KW-1133">Transmembrane helix</keyword>
<name>A0A1J4MT71_9CRYT</name>
<dbReference type="Proteomes" id="UP000186804">
    <property type="component" value="Unassembled WGS sequence"/>
</dbReference>